<dbReference type="EMBL" id="JASGXD010000005">
    <property type="protein sequence ID" value="KAK6005718.1"/>
    <property type="molecule type" value="Genomic_DNA"/>
</dbReference>
<keyword evidence="3" id="KW-1185">Reference proteome</keyword>
<accession>A0ABR0TMR2</accession>
<dbReference type="InterPro" id="IPR036069">
    <property type="entry name" value="DUF34/NIF3_sf"/>
</dbReference>
<proteinExistence type="predicted"/>
<evidence type="ECO:0000313" key="2">
    <source>
        <dbReference type="EMBL" id="KAK6005718.1"/>
    </source>
</evidence>
<dbReference type="InterPro" id="IPR015867">
    <property type="entry name" value="N-reg_PII/ATP_PRibTrfase_C"/>
</dbReference>
<organism evidence="2 3">
    <name type="scientific">Aureobasidium pullulans</name>
    <name type="common">Black yeast</name>
    <name type="synonym">Pullularia pullulans</name>
    <dbReference type="NCBI Taxonomy" id="5580"/>
    <lineage>
        <taxon>Eukaryota</taxon>
        <taxon>Fungi</taxon>
        <taxon>Dikarya</taxon>
        <taxon>Ascomycota</taxon>
        <taxon>Pezizomycotina</taxon>
        <taxon>Dothideomycetes</taxon>
        <taxon>Dothideomycetidae</taxon>
        <taxon>Dothideales</taxon>
        <taxon>Saccotheciaceae</taxon>
        <taxon>Aureobasidium</taxon>
    </lineage>
</organism>
<dbReference type="SUPFAM" id="SSF102705">
    <property type="entry name" value="NIF3 (NGG1p interacting factor 3)-like"/>
    <property type="match status" value="1"/>
</dbReference>
<gene>
    <name evidence="2" type="ORF">QM012_007360</name>
</gene>
<sequence length="123" mass="13690">MSTTTTTDQTKYKLCYFVPPSSLQATKTAIFATNLAGVFSSLTDTSKVLYTNVCWETSGTGQFIPGPESTPDIGTRGKLEILEEVRVEIQVLGRENVRKVVEALKSAHPYEVPVYEVYKMENF</sequence>
<dbReference type="PANTHER" id="PTHR41774:SF1">
    <property type="entry name" value="NGG1P INTERACTING FACTOR NIF3"/>
    <property type="match status" value="1"/>
</dbReference>
<dbReference type="PANTHER" id="PTHR41774">
    <property type="match status" value="1"/>
</dbReference>
<protein>
    <recommendedName>
        <fullName evidence="1">ATP phosphoribosyltransferase</fullName>
    </recommendedName>
</protein>
<dbReference type="Gene3D" id="3.30.70.120">
    <property type="match status" value="1"/>
</dbReference>
<name>A0ABR0TMR2_AURPU</name>
<comment type="caution">
    <text evidence="2">The sequence shown here is derived from an EMBL/GenBank/DDBJ whole genome shotgun (WGS) entry which is preliminary data.</text>
</comment>
<evidence type="ECO:0000256" key="1">
    <source>
        <dbReference type="ARBA" id="ARBA00020998"/>
    </source>
</evidence>
<reference evidence="2 3" key="1">
    <citation type="submission" date="2023-11" db="EMBL/GenBank/DDBJ databases">
        <title>Draft genome sequence and annotation of the polyextremotolerant black yeast-like fungus Aureobasidium pullulans NRRL 62042.</title>
        <authorList>
            <person name="Dielentheis-Frenken M.R.E."/>
            <person name="Wibberg D."/>
            <person name="Blank L.M."/>
            <person name="Tiso T."/>
        </authorList>
    </citation>
    <scope>NUCLEOTIDE SEQUENCE [LARGE SCALE GENOMIC DNA]</scope>
    <source>
        <strain evidence="2 3">NRRL 62042</strain>
    </source>
</reference>
<evidence type="ECO:0000313" key="3">
    <source>
        <dbReference type="Proteomes" id="UP001341245"/>
    </source>
</evidence>
<dbReference type="Proteomes" id="UP001341245">
    <property type="component" value="Unassembled WGS sequence"/>
</dbReference>